<keyword evidence="2" id="KW-1185">Reference proteome</keyword>
<organism evidence="1 2">
    <name type="scientific">Paenisporosarcina quisquiliarum</name>
    <dbReference type="NCBI Taxonomy" id="365346"/>
    <lineage>
        <taxon>Bacteria</taxon>
        <taxon>Bacillati</taxon>
        <taxon>Bacillota</taxon>
        <taxon>Bacilli</taxon>
        <taxon>Bacillales</taxon>
        <taxon>Caryophanaceae</taxon>
        <taxon>Paenisporosarcina</taxon>
    </lineage>
</organism>
<accession>A0A9X3REV4</accession>
<dbReference type="PROSITE" id="PS51257">
    <property type="entry name" value="PROKAR_LIPOPROTEIN"/>
    <property type="match status" value="1"/>
</dbReference>
<evidence type="ECO:0000313" key="2">
    <source>
        <dbReference type="Proteomes" id="UP001152173"/>
    </source>
</evidence>
<proteinExistence type="predicted"/>
<dbReference type="EMBL" id="JAMKBJ010000011">
    <property type="protein sequence ID" value="MCZ8537992.1"/>
    <property type="molecule type" value="Genomic_DNA"/>
</dbReference>
<protein>
    <submittedName>
        <fullName evidence="1">Uncharacterized protein</fullName>
    </submittedName>
</protein>
<sequence>MKFIIKHFFMISLMMFVLVGCSNVVSPTLTRVYFEITNPEHKSEGTWMILDEQSLSNIDQAFEEINWEPNKIPSMSREEDVQVTLWWETDKNMPERLYEYKIWFNADNTATIIGESDKEGYGHLSQEQTLVLKELLLDTTDRIQAP</sequence>
<evidence type="ECO:0000313" key="1">
    <source>
        <dbReference type="EMBL" id="MCZ8537992.1"/>
    </source>
</evidence>
<comment type="caution">
    <text evidence="1">The sequence shown here is derived from an EMBL/GenBank/DDBJ whole genome shotgun (WGS) entry which is preliminary data.</text>
</comment>
<reference evidence="1" key="1">
    <citation type="submission" date="2022-05" db="EMBL/GenBank/DDBJ databases">
        <authorList>
            <person name="Colautti A."/>
            <person name="Iacumin L."/>
        </authorList>
    </citation>
    <scope>NUCLEOTIDE SEQUENCE</scope>
    <source>
        <strain evidence="1">SK 55</strain>
    </source>
</reference>
<dbReference type="AlphaFoldDB" id="A0A9X3REV4"/>
<gene>
    <name evidence="1" type="ORF">M9R32_12420</name>
</gene>
<dbReference type="Proteomes" id="UP001152173">
    <property type="component" value="Unassembled WGS sequence"/>
</dbReference>
<dbReference type="RefSeq" id="WP_269927061.1">
    <property type="nucleotide sequence ID" value="NZ_JAMKBJ010000011.1"/>
</dbReference>
<name>A0A9X3REV4_9BACL</name>